<dbReference type="Gene3D" id="3.20.20.140">
    <property type="entry name" value="Metal-dependent hydrolases"/>
    <property type="match status" value="1"/>
</dbReference>
<dbReference type="InterPro" id="IPR004013">
    <property type="entry name" value="PHP_dom"/>
</dbReference>
<dbReference type="InterPro" id="IPR052018">
    <property type="entry name" value="PHP_domain"/>
</dbReference>
<protein>
    <submittedName>
        <fullName evidence="2">PHP domain-containing protein</fullName>
    </submittedName>
</protein>
<dbReference type="GO" id="GO:0035312">
    <property type="term" value="F:5'-3' DNA exonuclease activity"/>
    <property type="evidence" value="ECO:0007669"/>
    <property type="project" value="TreeGrafter"/>
</dbReference>
<dbReference type="Proteomes" id="UP000535543">
    <property type="component" value="Unassembled WGS sequence"/>
</dbReference>
<dbReference type="InterPro" id="IPR016195">
    <property type="entry name" value="Pol/histidinol_Pase-like"/>
</dbReference>
<feature type="domain" description="Polymerase/histidinol phosphatase N-terminal" evidence="1">
    <location>
        <begin position="3"/>
        <end position="70"/>
    </location>
</feature>
<dbReference type="SUPFAM" id="SSF89550">
    <property type="entry name" value="PHP domain-like"/>
    <property type="match status" value="1"/>
</dbReference>
<organism evidence="2 3">
    <name type="scientific">Antrihabitans stalactiti</name>
    <dbReference type="NCBI Taxonomy" id="2584121"/>
    <lineage>
        <taxon>Bacteria</taxon>
        <taxon>Bacillati</taxon>
        <taxon>Actinomycetota</taxon>
        <taxon>Actinomycetes</taxon>
        <taxon>Mycobacteriales</taxon>
        <taxon>Nocardiaceae</taxon>
        <taxon>Antrihabitans</taxon>
    </lineage>
</organism>
<dbReference type="SMART" id="SM00481">
    <property type="entry name" value="POLIIIAc"/>
    <property type="match status" value="1"/>
</dbReference>
<dbReference type="Pfam" id="PF02811">
    <property type="entry name" value="PHP"/>
    <property type="match status" value="1"/>
</dbReference>
<dbReference type="AlphaFoldDB" id="A0A848KG18"/>
<dbReference type="PANTHER" id="PTHR42924">
    <property type="entry name" value="EXONUCLEASE"/>
    <property type="match status" value="1"/>
</dbReference>
<reference evidence="2 3" key="2">
    <citation type="submission" date="2020-06" db="EMBL/GenBank/DDBJ databases">
        <title>Antribacter stalactiti gen. nov., sp. nov., a new member of the family Nacardiaceae isolated from a cave.</title>
        <authorList>
            <person name="Kim I.S."/>
        </authorList>
    </citation>
    <scope>NUCLEOTIDE SEQUENCE [LARGE SCALE GENOMIC DNA]</scope>
    <source>
        <strain evidence="2 3">YC2-7</strain>
    </source>
</reference>
<keyword evidence="3" id="KW-1185">Reference proteome</keyword>
<comment type="caution">
    <text evidence="2">The sequence shown here is derived from an EMBL/GenBank/DDBJ whole genome shotgun (WGS) entry which is preliminary data.</text>
</comment>
<evidence type="ECO:0000259" key="1">
    <source>
        <dbReference type="SMART" id="SM00481"/>
    </source>
</evidence>
<evidence type="ECO:0000313" key="3">
    <source>
        <dbReference type="Proteomes" id="UP000535543"/>
    </source>
</evidence>
<gene>
    <name evidence="2" type="ORF">FGL95_22060</name>
</gene>
<dbReference type="EMBL" id="VCQU01000008">
    <property type="protein sequence ID" value="NMN97725.1"/>
    <property type="molecule type" value="Genomic_DNA"/>
</dbReference>
<sequence>MRIDIHTHSTASDGTDSPAELLRAAATAGLDVVAITDHDSTAGWVEAEQTLQELPSTMRLVRGMEMSCTGDGEDGSPVAVHLLAYLFDPGNEVFARERERLRGERVTRLRAMGEHLAADGYPIDIDEILAATGAAAGRPHLARALVAAGVVESVDAAFAHLLANNGPYYVEKADTPLTAAVEMVRAAGGVCVLAHARARTRGRLVSVDHIREIAAAGLSGLEVDHIDHAPADRDMLRSLADELSLVTTGSSDYHGTNKTVRLGEFTTDPVQFDKLVAAATGVGVLTGGTR</sequence>
<proteinExistence type="predicted"/>
<dbReference type="GO" id="GO:0004534">
    <property type="term" value="F:5'-3' RNA exonuclease activity"/>
    <property type="evidence" value="ECO:0007669"/>
    <property type="project" value="TreeGrafter"/>
</dbReference>
<dbReference type="PANTHER" id="PTHR42924:SF3">
    <property type="entry name" value="POLYMERASE_HISTIDINOL PHOSPHATASE N-TERMINAL DOMAIN-CONTAINING PROTEIN"/>
    <property type="match status" value="1"/>
</dbReference>
<name>A0A848KG18_9NOCA</name>
<accession>A0A848KG18</accession>
<dbReference type="RefSeq" id="WP_169590809.1">
    <property type="nucleotide sequence ID" value="NZ_VCQU01000008.1"/>
</dbReference>
<dbReference type="CDD" id="cd07438">
    <property type="entry name" value="PHP_HisPPase_AMP"/>
    <property type="match status" value="1"/>
</dbReference>
<dbReference type="InterPro" id="IPR003141">
    <property type="entry name" value="Pol/His_phosphatase_N"/>
</dbReference>
<evidence type="ECO:0000313" key="2">
    <source>
        <dbReference type="EMBL" id="NMN97725.1"/>
    </source>
</evidence>
<reference evidence="2 3" key="1">
    <citation type="submission" date="2019-05" db="EMBL/GenBank/DDBJ databases">
        <authorList>
            <person name="Lee S.D."/>
        </authorList>
    </citation>
    <scope>NUCLEOTIDE SEQUENCE [LARGE SCALE GENOMIC DNA]</scope>
    <source>
        <strain evidence="2 3">YC2-7</strain>
    </source>
</reference>
<dbReference type="Gene3D" id="1.10.150.650">
    <property type="match status" value="1"/>
</dbReference>